<reference evidence="1 2" key="1">
    <citation type="journal article" date="2019" name="Antonie Van Leeuwenhoek">
        <title>Description of 'Ca. Methylobacter oryzae' KRF1, a novel species from the environmentally important Methylobacter clade 2.</title>
        <authorList>
            <person name="Khatri K."/>
            <person name="Mohite J.A."/>
            <person name="Pandit P.S."/>
            <person name="Bahulikar R."/>
            <person name="Rahalkar M.C."/>
        </authorList>
    </citation>
    <scope>NUCLEOTIDE SEQUENCE [LARGE SCALE GENOMIC DNA]</scope>
    <source>
        <strain evidence="1 2">KRF1</strain>
    </source>
</reference>
<evidence type="ECO:0000313" key="1">
    <source>
        <dbReference type="EMBL" id="TRX00238.1"/>
    </source>
</evidence>
<protein>
    <recommendedName>
        <fullName evidence="3">HEPN domain-containing protein</fullName>
    </recommendedName>
</protein>
<dbReference type="RefSeq" id="WP_127030807.1">
    <property type="nucleotide sequence ID" value="NZ_RYFG02000032.1"/>
</dbReference>
<accession>A0ABY3CDB5</accession>
<comment type="caution">
    <text evidence="1">The sequence shown here is derived from an EMBL/GenBank/DDBJ whole genome shotgun (WGS) entry which is preliminary data.</text>
</comment>
<gene>
    <name evidence="1" type="ORF">EKO24_006205</name>
</gene>
<keyword evidence="2" id="KW-1185">Reference proteome</keyword>
<dbReference type="Proteomes" id="UP000733744">
    <property type="component" value="Unassembled WGS sequence"/>
</dbReference>
<sequence length="147" mass="16777">MEHLEYPTIDQWEARRKWFEAHIFHYEELGSYLVGEQASALISEVQACFCAGAWVAVIILSFAVIEANLQETSGSSKRLRAVELLKEQGFTAAFDQLRQRRNTLIHTNPDRPAITIDQQWDDRPALETEARDAVGLMFQAFYSQVGT</sequence>
<proteinExistence type="predicted"/>
<name>A0ABY3CDB5_9GAMM</name>
<dbReference type="EMBL" id="RYFG02000032">
    <property type="protein sequence ID" value="TRX00238.1"/>
    <property type="molecule type" value="Genomic_DNA"/>
</dbReference>
<evidence type="ECO:0000313" key="2">
    <source>
        <dbReference type="Proteomes" id="UP000733744"/>
    </source>
</evidence>
<organism evidence="1 2">
    <name type="scientific">Candidatus Methylobacter oryzae</name>
    <dbReference type="NCBI Taxonomy" id="2497749"/>
    <lineage>
        <taxon>Bacteria</taxon>
        <taxon>Pseudomonadati</taxon>
        <taxon>Pseudomonadota</taxon>
        <taxon>Gammaproteobacteria</taxon>
        <taxon>Methylococcales</taxon>
        <taxon>Methylococcaceae</taxon>
        <taxon>Methylobacter</taxon>
    </lineage>
</organism>
<evidence type="ECO:0008006" key="3">
    <source>
        <dbReference type="Google" id="ProtNLM"/>
    </source>
</evidence>